<evidence type="ECO:0000256" key="8">
    <source>
        <dbReference type="ARBA" id="ARBA00022701"/>
    </source>
</evidence>
<dbReference type="RefSeq" id="XP_003668796.1">
    <property type="nucleotide sequence ID" value="XM_003668748.1"/>
</dbReference>
<dbReference type="InterPro" id="IPR013966">
    <property type="entry name" value="Spc34"/>
</dbReference>
<comment type="subcellular location">
    <subcellularLocation>
        <location evidence="3">Chromosome</location>
        <location evidence="3">Centromere</location>
        <location evidence="3">Kinetochore</location>
    </subcellularLocation>
    <subcellularLocation>
        <location evidence="2">Cytoplasm</location>
        <location evidence="2">Cytoskeleton</location>
        <location evidence="2">Spindle</location>
    </subcellularLocation>
    <subcellularLocation>
        <location evidence="1">Nucleus</location>
    </subcellularLocation>
</comment>
<evidence type="ECO:0000256" key="19">
    <source>
        <dbReference type="SAM" id="Coils"/>
    </source>
</evidence>
<name>G0W6Z2_NAUDC</name>
<dbReference type="GO" id="GO:0042729">
    <property type="term" value="C:DASH complex"/>
    <property type="evidence" value="ECO:0007669"/>
    <property type="project" value="EnsemblFungi"/>
</dbReference>
<evidence type="ECO:0000256" key="12">
    <source>
        <dbReference type="ARBA" id="ARBA00023054"/>
    </source>
</evidence>
<dbReference type="KEGG" id="ndi:NDAI_0B05200"/>
<keyword evidence="11" id="KW-0995">Kinetochore</keyword>
<dbReference type="GO" id="GO:0051301">
    <property type="term" value="P:cell division"/>
    <property type="evidence" value="ECO:0007669"/>
    <property type="project" value="UniProtKB-KW"/>
</dbReference>
<evidence type="ECO:0000256" key="14">
    <source>
        <dbReference type="ARBA" id="ARBA00023242"/>
    </source>
</evidence>
<organism evidence="20 21">
    <name type="scientific">Naumovozyma dairenensis (strain ATCC 10597 / BCRC 20456 / CBS 421 / NBRC 0211 / NRRL Y-12639)</name>
    <name type="common">Saccharomyces dairenensis</name>
    <dbReference type="NCBI Taxonomy" id="1071378"/>
    <lineage>
        <taxon>Eukaryota</taxon>
        <taxon>Fungi</taxon>
        <taxon>Dikarya</taxon>
        <taxon>Ascomycota</taxon>
        <taxon>Saccharomycotina</taxon>
        <taxon>Saccharomycetes</taxon>
        <taxon>Saccharomycetales</taxon>
        <taxon>Saccharomycetaceae</taxon>
        <taxon>Naumovozyma</taxon>
    </lineage>
</organism>
<evidence type="ECO:0000313" key="21">
    <source>
        <dbReference type="Proteomes" id="UP000000689"/>
    </source>
</evidence>
<keyword evidence="7" id="KW-0132">Cell division</keyword>
<evidence type="ECO:0000256" key="3">
    <source>
        <dbReference type="ARBA" id="ARBA00004629"/>
    </source>
</evidence>
<evidence type="ECO:0000256" key="10">
    <source>
        <dbReference type="ARBA" id="ARBA00022829"/>
    </source>
</evidence>
<dbReference type="OMA" id="LIRDCNP"/>
<evidence type="ECO:0000256" key="2">
    <source>
        <dbReference type="ARBA" id="ARBA00004186"/>
    </source>
</evidence>
<comment type="similarity">
    <text evidence="4">Belongs to the DASH complex SPC34 family.</text>
</comment>
<evidence type="ECO:0000256" key="11">
    <source>
        <dbReference type="ARBA" id="ARBA00022838"/>
    </source>
</evidence>
<keyword evidence="21" id="KW-1185">Reference proteome</keyword>
<protein>
    <recommendedName>
        <fullName evidence="17">DASH complex subunit SPC34</fullName>
    </recommendedName>
    <alternativeName>
        <fullName evidence="18">Outer kinetochore protein SPC34</fullName>
    </alternativeName>
</protein>
<dbReference type="Pfam" id="PF08657">
    <property type="entry name" value="DASH_Spc34"/>
    <property type="match status" value="1"/>
</dbReference>
<feature type="coiled-coil region" evidence="19">
    <location>
        <begin position="223"/>
        <end position="297"/>
    </location>
</feature>
<evidence type="ECO:0000256" key="7">
    <source>
        <dbReference type="ARBA" id="ARBA00022618"/>
    </source>
</evidence>
<evidence type="ECO:0000256" key="13">
    <source>
        <dbReference type="ARBA" id="ARBA00023212"/>
    </source>
</evidence>
<dbReference type="GO" id="GO:1990976">
    <property type="term" value="P:protein transport along microtubule to mitotic spindle pole body"/>
    <property type="evidence" value="ECO:0007669"/>
    <property type="project" value="EnsemblFungi"/>
</dbReference>
<dbReference type="STRING" id="1071378.G0W6Z2"/>
<keyword evidence="13" id="KW-0206">Cytoskeleton</keyword>
<dbReference type="GO" id="GO:0051987">
    <property type="term" value="P:positive regulation of attachment of spindle microtubules to kinetochore"/>
    <property type="evidence" value="ECO:0007669"/>
    <property type="project" value="EnsemblFungi"/>
</dbReference>
<dbReference type="GO" id="GO:0005876">
    <property type="term" value="C:spindle microtubule"/>
    <property type="evidence" value="ECO:0007669"/>
    <property type="project" value="InterPro"/>
</dbReference>
<dbReference type="GeneID" id="11498401"/>
<sequence>MKESLDSCIREINQATESISTLYFKPPGIFHNAVVHNIVNKGSNEYKSNLTKLIRDCNPKEEVSLFKVDKVKKTIKRKDGQEGIFDYLSERNANIKRNRRIGIPGEKPIIHVPKEFYLKQHNRELTDKKRRTTNNLLFNMDNKSSKVGSVDSGSLEILLNKFKNNKQILNLLYALQNGSVMVENDSIMPNQFVADKRKTMFVEDFSPELILEVLDEIAKQWPLAEYRESYNELQERYLDLKAKIDVARKEADLQEEQLDIQSKSSSMASSNAVTKLIEKERNNIMTLEEKIRKLEADKDIQEP</sequence>
<keyword evidence="9" id="KW-0498">Mitosis</keyword>
<evidence type="ECO:0000256" key="18">
    <source>
        <dbReference type="ARBA" id="ARBA00044346"/>
    </source>
</evidence>
<evidence type="ECO:0000256" key="6">
    <source>
        <dbReference type="ARBA" id="ARBA00022490"/>
    </source>
</evidence>
<keyword evidence="16" id="KW-0137">Centromere</keyword>
<evidence type="ECO:0000256" key="9">
    <source>
        <dbReference type="ARBA" id="ARBA00022776"/>
    </source>
</evidence>
<dbReference type="EMBL" id="HE580268">
    <property type="protein sequence ID" value="CCD23553.1"/>
    <property type="molecule type" value="Genomic_DNA"/>
</dbReference>
<evidence type="ECO:0000256" key="5">
    <source>
        <dbReference type="ARBA" id="ARBA00022454"/>
    </source>
</evidence>
<dbReference type="GO" id="GO:1990758">
    <property type="term" value="P:mitotic sister chromatid biorientation"/>
    <property type="evidence" value="ECO:0007669"/>
    <property type="project" value="EnsemblFungi"/>
</dbReference>
<gene>
    <name evidence="20" type="primary">NDAI0B05200</name>
    <name evidence="20" type="ordered locus">NDAI_0B05200</name>
</gene>
<keyword evidence="15" id="KW-0131">Cell cycle</keyword>
<accession>G0W6Z2</accession>
<dbReference type="GO" id="GO:0031116">
    <property type="term" value="P:positive regulation of microtubule polymerization"/>
    <property type="evidence" value="ECO:0007669"/>
    <property type="project" value="EnsemblFungi"/>
</dbReference>
<dbReference type="GO" id="GO:0051010">
    <property type="term" value="F:microtubule plus-end binding"/>
    <property type="evidence" value="ECO:0007669"/>
    <property type="project" value="EnsemblFungi"/>
</dbReference>
<dbReference type="eggNOG" id="ENOG502QSS0">
    <property type="taxonomic scope" value="Eukaryota"/>
</dbReference>
<dbReference type="OrthoDB" id="10016597at2759"/>
<evidence type="ECO:0000256" key="15">
    <source>
        <dbReference type="ARBA" id="ARBA00023306"/>
    </source>
</evidence>
<keyword evidence="5" id="KW-0158">Chromosome</keyword>
<keyword evidence="8" id="KW-0493">Microtubule</keyword>
<evidence type="ECO:0000256" key="4">
    <source>
        <dbReference type="ARBA" id="ARBA00008491"/>
    </source>
</evidence>
<evidence type="ECO:0000256" key="1">
    <source>
        <dbReference type="ARBA" id="ARBA00004123"/>
    </source>
</evidence>
<reference evidence="20 21" key="1">
    <citation type="journal article" date="2011" name="Proc. Natl. Acad. Sci. U.S.A.">
        <title>Evolutionary erosion of yeast sex chromosomes by mating-type switching accidents.</title>
        <authorList>
            <person name="Gordon J.L."/>
            <person name="Armisen D."/>
            <person name="Proux-Wera E."/>
            <person name="Oheigeartaigh S.S."/>
            <person name="Byrne K.P."/>
            <person name="Wolfe K.H."/>
        </authorList>
    </citation>
    <scope>NUCLEOTIDE SEQUENCE [LARGE SCALE GENOMIC DNA]</scope>
    <source>
        <strain evidence="21">ATCC 10597 / BCRC 20456 / CBS 421 / NBRC 0211 / NRRL Y-12639</strain>
    </source>
</reference>
<dbReference type="HOGENOM" id="CLU_970457_0_0_1"/>
<keyword evidence="6" id="KW-0963">Cytoplasm</keyword>
<proteinExistence type="inferred from homology"/>
<evidence type="ECO:0000313" key="20">
    <source>
        <dbReference type="EMBL" id="CCD23553.1"/>
    </source>
</evidence>
<keyword evidence="12 19" id="KW-0175">Coiled coil</keyword>
<dbReference type="Proteomes" id="UP000000689">
    <property type="component" value="Chromosome 2"/>
</dbReference>
<evidence type="ECO:0000256" key="16">
    <source>
        <dbReference type="ARBA" id="ARBA00023328"/>
    </source>
</evidence>
<dbReference type="AlphaFoldDB" id="G0W6Z2"/>
<evidence type="ECO:0000256" key="17">
    <source>
        <dbReference type="ARBA" id="ARBA00044112"/>
    </source>
</evidence>
<keyword evidence="14" id="KW-0539">Nucleus</keyword>
<keyword evidence="10" id="KW-0159">Chromosome partition</keyword>